<reference evidence="3" key="2">
    <citation type="submission" date="2024-07" db="EMBL/GenBank/DDBJ databases">
        <title>Two chromosome-level genome assemblies of Korean endemic species Abeliophyllum distichum and Forsythia ovata (Oleaceae).</title>
        <authorList>
            <person name="Jang H."/>
        </authorList>
    </citation>
    <scope>NUCLEOTIDE SEQUENCE [LARGE SCALE GENOMIC DNA]</scope>
</reference>
<dbReference type="AlphaFoldDB" id="A0ABD1PJD1"/>
<protein>
    <submittedName>
        <fullName evidence="1">Uncharacterized protein</fullName>
    </submittedName>
</protein>
<evidence type="ECO:0000313" key="3">
    <source>
        <dbReference type="Proteomes" id="UP001604277"/>
    </source>
</evidence>
<dbReference type="Proteomes" id="UP001604277">
    <property type="component" value="Unassembled WGS sequence"/>
</dbReference>
<dbReference type="PANTHER" id="PTHR45089:SF24">
    <property type="entry name" value="DNAJ HEAT SHOCK N-TERMINAL DOMAIN-CONTAINING PROTEIN"/>
    <property type="match status" value="1"/>
</dbReference>
<keyword evidence="3" id="KW-1185">Reference proteome</keyword>
<evidence type="ECO:0000313" key="1">
    <source>
        <dbReference type="EMBL" id="KAL2464014.1"/>
    </source>
</evidence>
<organism evidence="1 3">
    <name type="scientific">Forsythia ovata</name>
    <dbReference type="NCBI Taxonomy" id="205694"/>
    <lineage>
        <taxon>Eukaryota</taxon>
        <taxon>Viridiplantae</taxon>
        <taxon>Streptophyta</taxon>
        <taxon>Embryophyta</taxon>
        <taxon>Tracheophyta</taxon>
        <taxon>Spermatophyta</taxon>
        <taxon>Magnoliopsida</taxon>
        <taxon>eudicotyledons</taxon>
        <taxon>Gunneridae</taxon>
        <taxon>Pentapetalae</taxon>
        <taxon>asterids</taxon>
        <taxon>lamiids</taxon>
        <taxon>Lamiales</taxon>
        <taxon>Oleaceae</taxon>
        <taxon>Forsythieae</taxon>
        <taxon>Forsythia</taxon>
    </lineage>
</organism>
<sequence>MECNKEEAIRAKDIAQRKMENQDFMGARKIAKKAQQLYPDLENISQMIVVCDVHCSAENMFYGNEKDWYSKLSKQPMWRQSESSIENWLSYFILIKTDLPVPWVLLS</sequence>
<proteinExistence type="predicted"/>
<dbReference type="EMBL" id="JBFOLJ010000018">
    <property type="protein sequence ID" value="KAL2464014.1"/>
    <property type="molecule type" value="Genomic_DNA"/>
</dbReference>
<comment type="caution">
    <text evidence="1">The sequence shown here is derived from an EMBL/GenBank/DDBJ whole genome shotgun (WGS) entry which is preliminary data.</text>
</comment>
<gene>
    <name evidence="1" type="ORF">Fot_51970</name>
    <name evidence="2" type="ORF">Fot_52056</name>
</gene>
<reference evidence="1" key="1">
    <citation type="submission" date="2024-07" db="EMBL/GenBank/DDBJ databases">
        <title>Two chromosome-level genome assemblies of Korean endemic species Abeliophyllum distichum and Forsythia ovata (Oleaceae).</title>
        <authorList>
            <person name="Mun J.H."/>
        </authorList>
    </citation>
    <scope>NUCLEOTIDE SEQUENCE</scope>
    <source>
        <strain evidence="1">KNKB202402200001</strain>
        <tissue evidence="1">Leaf</tissue>
    </source>
</reference>
<accession>A0ABD1PJD1</accession>
<name>A0ABD1PJD1_9LAMI</name>
<evidence type="ECO:0000313" key="2">
    <source>
        <dbReference type="EMBL" id="KAL2464100.1"/>
    </source>
</evidence>
<dbReference type="PANTHER" id="PTHR45089">
    <property type="entry name" value="DNAJ HEAT SHOCK AMINO-TERMINAL DOMAIN PROTEIN-RELATED"/>
    <property type="match status" value="1"/>
</dbReference>
<dbReference type="EMBL" id="JBFOLJ010000018">
    <property type="protein sequence ID" value="KAL2464100.1"/>
    <property type="molecule type" value="Genomic_DNA"/>
</dbReference>